<dbReference type="EC" id="5.3.1.28" evidence="9"/>
<comment type="function">
    <text evidence="9">Catalyzes the isomerization of sedoheptulose 7-phosphate in D-glycero-D-manno-heptose 7-phosphate.</text>
</comment>
<evidence type="ECO:0000256" key="4">
    <source>
        <dbReference type="ARBA" id="ARBA00022490"/>
    </source>
</evidence>
<proteinExistence type="inferred from homology"/>
<evidence type="ECO:0000256" key="9">
    <source>
        <dbReference type="HAMAP-Rule" id="MF_00067"/>
    </source>
</evidence>
<reference evidence="11" key="1">
    <citation type="journal article" date="2021" name="Microb. Physiol.">
        <title>Proteogenomic Insights into the Physiology of Marine, Sulfate-Reducing, Filamentous Desulfonema limicola and Desulfonema magnum.</title>
        <authorList>
            <person name="Schnaars V."/>
            <person name="Wohlbrand L."/>
            <person name="Scheve S."/>
            <person name="Hinrichs C."/>
            <person name="Reinhardt R."/>
            <person name="Rabus R."/>
        </authorList>
    </citation>
    <scope>NUCLEOTIDE SEQUENCE</scope>
    <source>
        <strain evidence="11">5ac10</strain>
    </source>
</reference>
<dbReference type="Pfam" id="PF13580">
    <property type="entry name" value="SIS_2"/>
    <property type="match status" value="1"/>
</dbReference>
<evidence type="ECO:0000256" key="7">
    <source>
        <dbReference type="ARBA" id="ARBA00023235"/>
    </source>
</evidence>
<keyword evidence="5 9" id="KW-0479">Metal-binding</keyword>
<feature type="binding site" evidence="9">
    <location>
        <begin position="117"/>
        <end position="119"/>
    </location>
    <ligand>
        <name>substrate</name>
    </ligand>
</feature>
<dbReference type="AlphaFoldDB" id="A0A975B3U1"/>
<dbReference type="InterPro" id="IPR046348">
    <property type="entry name" value="SIS_dom_sf"/>
</dbReference>
<feature type="binding site" evidence="9">
    <location>
        <position position="62"/>
    </location>
    <ligand>
        <name>substrate</name>
    </ligand>
</feature>
<dbReference type="PANTHER" id="PTHR30390:SF6">
    <property type="entry name" value="DNAA INITIATOR-ASSOCIATING PROTEIN DIAA"/>
    <property type="match status" value="1"/>
</dbReference>
<dbReference type="Proteomes" id="UP000663720">
    <property type="component" value="Chromosome"/>
</dbReference>
<feature type="binding site" evidence="9">
    <location>
        <begin position="91"/>
        <end position="92"/>
    </location>
    <ligand>
        <name>substrate</name>
    </ligand>
</feature>
<comment type="pathway">
    <text evidence="9">Carbohydrate biosynthesis; D-glycero-D-manno-heptose 7-phosphate biosynthesis; D-glycero-alpha-D-manno-heptose 7-phosphate and D-glycero-beta-D-manno-heptose 7-phosphate from sedoheptulose 7-phosphate: step 1/1.</text>
</comment>
<dbReference type="GO" id="GO:0097367">
    <property type="term" value="F:carbohydrate derivative binding"/>
    <property type="evidence" value="ECO:0007669"/>
    <property type="project" value="InterPro"/>
</dbReference>
<evidence type="ECO:0000256" key="5">
    <source>
        <dbReference type="ARBA" id="ARBA00022723"/>
    </source>
</evidence>
<dbReference type="Gene3D" id="3.40.50.10490">
    <property type="entry name" value="Glucose-6-phosphate isomerase like protein, domain 1"/>
    <property type="match status" value="1"/>
</dbReference>
<dbReference type="GO" id="GO:1901135">
    <property type="term" value="P:carbohydrate derivative metabolic process"/>
    <property type="evidence" value="ECO:0007669"/>
    <property type="project" value="InterPro"/>
</dbReference>
<dbReference type="HAMAP" id="MF_00067">
    <property type="entry name" value="GmhA"/>
    <property type="match status" value="1"/>
</dbReference>
<feature type="binding site" evidence="9">
    <location>
        <position position="177"/>
    </location>
    <ligand>
        <name>Zn(2+)</name>
        <dbReference type="ChEBI" id="CHEBI:29105"/>
    </ligand>
</feature>
<dbReference type="RefSeq" id="WP_207690146.1">
    <property type="nucleotide sequence ID" value="NZ_CP061799.1"/>
</dbReference>
<name>A0A975B3U1_9BACT</name>
<protein>
    <recommendedName>
        <fullName evidence="9">Phosphoheptose isomerase</fullName>
        <ecNumber evidence="9">5.3.1.28</ecNumber>
    </recommendedName>
    <alternativeName>
        <fullName evidence="9">Sedoheptulose 7-phosphate isomerase</fullName>
    </alternativeName>
</protein>
<dbReference type="InterPro" id="IPR050099">
    <property type="entry name" value="SIS_GmhA/DiaA_subfam"/>
</dbReference>
<feature type="binding site" evidence="9">
    <location>
        <position position="62"/>
    </location>
    <ligand>
        <name>Zn(2+)</name>
        <dbReference type="ChEBI" id="CHEBI:29105"/>
    </ligand>
</feature>
<feature type="binding site" evidence="9">
    <location>
        <begin position="49"/>
        <end position="51"/>
    </location>
    <ligand>
        <name>substrate</name>
    </ligand>
</feature>
<dbReference type="KEGG" id="dli:dnl_04810"/>
<dbReference type="GO" id="GO:0008968">
    <property type="term" value="F:D-sedoheptulose 7-phosphate isomerase activity"/>
    <property type="evidence" value="ECO:0007669"/>
    <property type="project" value="UniProtKB-UniRule"/>
</dbReference>
<comment type="cofactor">
    <cofactor evidence="9">
        <name>Zn(2+)</name>
        <dbReference type="ChEBI" id="CHEBI:29105"/>
    </cofactor>
    <text evidence="9">Binds 1 zinc ion per subunit.</text>
</comment>
<feature type="binding site" evidence="9">
    <location>
        <position position="122"/>
    </location>
    <ligand>
        <name>substrate</name>
    </ligand>
</feature>
<dbReference type="CDD" id="cd05006">
    <property type="entry name" value="SIS_GmhA"/>
    <property type="match status" value="1"/>
</dbReference>
<keyword evidence="7 9" id="KW-0413">Isomerase</keyword>
<feature type="binding site" evidence="9">
    <location>
        <position position="169"/>
    </location>
    <ligand>
        <name>substrate</name>
    </ligand>
</feature>
<evidence type="ECO:0000259" key="10">
    <source>
        <dbReference type="PROSITE" id="PS51464"/>
    </source>
</evidence>
<feature type="domain" description="SIS" evidence="10">
    <location>
        <begin position="34"/>
        <end position="193"/>
    </location>
</feature>
<evidence type="ECO:0000256" key="3">
    <source>
        <dbReference type="ARBA" id="ARBA00009894"/>
    </source>
</evidence>
<evidence type="ECO:0000313" key="12">
    <source>
        <dbReference type="Proteomes" id="UP000663720"/>
    </source>
</evidence>
<evidence type="ECO:0000256" key="2">
    <source>
        <dbReference type="ARBA" id="ARBA00004496"/>
    </source>
</evidence>
<dbReference type="SUPFAM" id="SSF53697">
    <property type="entry name" value="SIS domain"/>
    <property type="match status" value="1"/>
</dbReference>
<accession>A0A975B3U1</accession>
<dbReference type="GO" id="GO:0008270">
    <property type="term" value="F:zinc ion binding"/>
    <property type="evidence" value="ECO:0007669"/>
    <property type="project" value="UniProtKB-UniRule"/>
</dbReference>
<keyword evidence="6 9" id="KW-0862">Zinc</keyword>
<comment type="catalytic activity">
    <reaction evidence="1 9">
        <text>2 D-sedoheptulose 7-phosphate = D-glycero-alpha-D-manno-heptose 7-phosphate + D-glycero-beta-D-manno-heptose 7-phosphate</text>
        <dbReference type="Rhea" id="RHEA:27489"/>
        <dbReference type="ChEBI" id="CHEBI:57483"/>
        <dbReference type="ChEBI" id="CHEBI:60203"/>
        <dbReference type="ChEBI" id="CHEBI:60204"/>
        <dbReference type="EC" id="5.3.1.28"/>
    </reaction>
</comment>
<gene>
    <name evidence="9 11" type="primary">gmhA</name>
    <name evidence="11" type="ORF">dnl_04810</name>
</gene>
<keyword evidence="4 9" id="KW-0963">Cytoplasm</keyword>
<dbReference type="EMBL" id="CP061799">
    <property type="protein sequence ID" value="QTA78261.1"/>
    <property type="molecule type" value="Genomic_DNA"/>
</dbReference>
<evidence type="ECO:0000256" key="6">
    <source>
        <dbReference type="ARBA" id="ARBA00022833"/>
    </source>
</evidence>
<comment type="miscellaneous">
    <text evidence="9">The reaction produces a racemic mixture of D-glycero-alpha-D-manno-heptose 7-phosphate and D-glycero-beta-D-manno-heptose 7-phosphate.</text>
</comment>
<comment type="similarity">
    <text evidence="3 9">Belongs to the SIS family. GmhA subfamily.</text>
</comment>
<feature type="binding site" evidence="9">
    <location>
        <position position="58"/>
    </location>
    <ligand>
        <name>Zn(2+)</name>
        <dbReference type="ChEBI" id="CHEBI:29105"/>
    </ligand>
</feature>
<dbReference type="PROSITE" id="PS51464">
    <property type="entry name" value="SIS"/>
    <property type="match status" value="1"/>
</dbReference>
<evidence type="ECO:0000313" key="11">
    <source>
        <dbReference type="EMBL" id="QTA78261.1"/>
    </source>
</evidence>
<dbReference type="GO" id="GO:0005975">
    <property type="term" value="P:carbohydrate metabolic process"/>
    <property type="evidence" value="ECO:0007669"/>
    <property type="project" value="UniProtKB-UniRule"/>
</dbReference>
<evidence type="ECO:0000256" key="1">
    <source>
        <dbReference type="ARBA" id="ARBA00000348"/>
    </source>
</evidence>
<dbReference type="GO" id="GO:0005737">
    <property type="term" value="C:cytoplasm"/>
    <property type="evidence" value="ECO:0007669"/>
    <property type="project" value="UniProtKB-SubCell"/>
</dbReference>
<evidence type="ECO:0000256" key="8">
    <source>
        <dbReference type="ARBA" id="ARBA00023277"/>
    </source>
</evidence>
<feature type="binding site" evidence="9">
    <location>
        <position position="169"/>
    </location>
    <ligand>
        <name>Zn(2+)</name>
        <dbReference type="ChEBI" id="CHEBI:29105"/>
    </ligand>
</feature>
<dbReference type="InterPro" id="IPR004515">
    <property type="entry name" value="Phosphoheptose_Isoase"/>
</dbReference>
<comment type="subcellular location">
    <subcellularLocation>
        <location evidence="2 9">Cytoplasm</location>
    </subcellularLocation>
</comment>
<keyword evidence="8 9" id="KW-0119">Carbohydrate metabolism</keyword>
<keyword evidence="12" id="KW-1185">Reference proteome</keyword>
<sequence length="194" mass="20909">MQEIILDILHNSIMVKEKFIKANMELIIQGADKIALCLASGHKILVFGNGGSAADAQHIAAEFVNRFRIERRPLGAIALTTDTSIITSIGNDYGFDEIFEKQIMALGQKDDIAIGISTSGSSPNVVRALKTAKNMGITTLGLTGKGGGNLAQYSDLLFSVDSDVTARIQETHITLGHIFCDLADRILFPEKFSA</sequence>
<organism evidence="11 12">
    <name type="scientific">Desulfonema limicola</name>
    <dbReference type="NCBI Taxonomy" id="45656"/>
    <lineage>
        <taxon>Bacteria</taxon>
        <taxon>Pseudomonadati</taxon>
        <taxon>Thermodesulfobacteriota</taxon>
        <taxon>Desulfobacteria</taxon>
        <taxon>Desulfobacterales</taxon>
        <taxon>Desulfococcaceae</taxon>
        <taxon>Desulfonema</taxon>
    </lineage>
</organism>
<dbReference type="InterPro" id="IPR001347">
    <property type="entry name" value="SIS_dom"/>
</dbReference>
<dbReference type="PANTHER" id="PTHR30390">
    <property type="entry name" value="SEDOHEPTULOSE 7-PHOSPHATE ISOMERASE / DNAA INITIATOR-ASSOCIATING FACTOR FOR REPLICATION INITIATION"/>
    <property type="match status" value="1"/>
</dbReference>
<dbReference type="InterPro" id="IPR035461">
    <property type="entry name" value="GmhA/DiaA"/>
</dbReference>